<dbReference type="GeneID" id="32807712"/>
<dbReference type="PANTHER" id="PTHR21015:SF22">
    <property type="entry name" value="GLYCOSYLTRANSFERASE"/>
    <property type="match status" value="1"/>
</dbReference>
<reference evidence="1 2" key="1">
    <citation type="submission" date="2023-08" db="EMBL/GenBank/DDBJ databases">
        <title>Complete Genome Sequence of Pseudomonas entomophila TVIN A01.</title>
        <authorList>
            <person name="Shelke T."/>
            <person name="Mahar N.S."/>
            <person name="Gupta I."/>
            <person name="Gupta V."/>
        </authorList>
    </citation>
    <scope>NUCLEOTIDE SEQUENCE [LARGE SCALE GENOMIC DNA]</scope>
    <source>
        <strain evidence="1 2">TVIN-A01</strain>
    </source>
</reference>
<protein>
    <recommendedName>
        <fullName evidence="3">Glycosyl transferase family 28 C-terminal domain-containing protein</fullName>
    </recommendedName>
</protein>
<dbReference type="EMBL" id="CP132921">
    <property type="protein sequence ID" value="WMW06884.1"/>
    <property type="molecule type" value="Genomic_DNA"/>
</dbReference>
<evidence type="ECO:0000313" key="1">
    <source>
        <dbReference type="EMBL" id="WMW06884.1"/>
    </source>
</evidence>
<dbReference type="SUPFAM" id="SSF53756">
    <property type="entry name" value="UDP-Glycosyltransferase/glycogen phosphorylase"/>
    <property type="match status" value="1"/>
</dbReference>
<dbReference type="Gene3D" id="3.40.50.2000">
    <property type="entry name" value="Glycogen Phosphorylase B"/>
    <property type="match status" value="1"/>
</dbReference>
<name>A0ABY9QU73_9PSED</name>
<dbReference type="RefSeq" id="WP_011535768.1">
    <property type="nucleotide sequence ID" value="NZ_CP132921.1"/>
</dbReference>
<sequence>MILFAPAPTGSGHNMRVLSIGRALKDRNPDIDLKVALASLQDVFTPMFEGSGIGVIDVAGQLMDYSKKSNLSRQLDWGSYIAGYISNTFLSSERMLAYLAIIEEHKPRVVISDFNMAACLAAIFSRTPLVFVTERYDFTLCQLTDEDLSEGGFELNAEDLNRARLALHKQFSWMIEQSQLVLTDKPYIPEMDNGTPVASALHSGKAHFVGPMIRDFTQTNASTVRADLGLGDGPFVVASISGTTMFAESKQNLLNGYLEAFERLRAERPELKMVLLGRQDIAPREGVISVPYYPDWMGLLREASLLVSAPGWITVTEIAALNIPTLFVLPSKSEYHEAEALDRLGRLGFPTYLGCEAGRIAELIGAELDKDTAAPTYFGAHQRVAAPDGLGAHRAASRILSLAQ</sequence>
<proteinExistence type="predicted"/>
<accession>A0ABY9QU73</accession>
<gene>
    <name evidence="1" type="ORF">RAH46_05965</name>
</gene>
<evidence type="ECO:0000313" key="2">
    <source>
        <dbReference type="Proteomes" id="UP001183127"/>
    </source>
</evidence>
<keyword evidence="2" id="KW-1185">Reference proteome</keyword>
<dbReference type="Proteomes" id="UP001183127">
    <property type="component" value="Chromosome"/>
</dbReference>
<evidence type="ECO:0008006" key="3">
    <source>
        <dbReference type="Google" id="ProtNLM"/>
    </source>
</evidence>
<dbReference type="PANTHER" id="PTHR21015">
    <property type="entry name" value="UDP-N-ACETYLGLUCOSAMINE--N-ACETYLMURAMYL-(PENTAPEPTIDE) PYROPHOSPHORYL-UNDECAPRENOL N-ACETYLGLUCOSAMINE TRANSFERASE 1"/>
    <property type="match status" value="1"/>
</dbReference>
<organism evidence="1 2">
    <name type="scientific">Pseudomonas entomophila</name>
    <dbReference type="NCBI Taxonomy" id="312306"/>
    <lineage>
        <taxon>Bacteria</taxon>
        <taxon>Pseudomonadati</taxon>
        <taxon>Pseudomonadota</taxon>
        <taxon>Gammaproteobacteria</taxon>
        <taxon>Pseudomonadales</taxon>
        <taxon>Pseudomonadaceae</taxon>
        <taxon>Pseudomonas</taxon>
    </lineage>
</organism>